<dbReference type="Proteomes" id="UP000278222">
    <property type="component" value="Unassembled WGS sequence"/>
</dbReference>
<accession>A0A3N1M7X2</accession>
<reference evidence="7 8" key="1">
    <citation type="submission" date="2018-11" db="EMBL/GenBank/DDBJ databases">
        <title>Genomic Encyclopedia of Type Strains, Phase IV (KMG-IV): sequencing the most valuable type-strain genomes for metagenomic binning, comparative biology and taxonomic classification.</title>
        <authorList>
            <person name="Goeker M."/>
        </authorList>
    </citation>
    <scope>NUCLEOTIDE SEQUENCE [LARGE SCALE GENOMIC DNA]</scope>
    <source>
        <strain evidence="7 8">DSM 5900</strain>
    </source>
</reference>
<dbReference type="Pfam" id="PF00883">
    <property type="entry name" value="Peptidase_M17"/>
    <property type="match status" value="1"/>
</dbReference>
<dbReference type="Gene3D" id="3.40.220.10">
    <property type="entry name" value="Leucine Aminopeptidase, subunit E, domain 1"/>
    <property type="match status" value="1"/>
</dbReference>
<evidence type="ECO:0000256" key="1">
    <source>
        <dbReference type="ARBA" id="ARBA00009528"/>
    </source>
</evidence>
<dbReference type="InterPro" id="IPR000819">
    <property type="entry name" value="Peptidase_M17_C"/>
</dbReference>
<evidence type="ECO:0000256" key="3">
    <source>
        <dbReference type="ARBA" id="ARBA00022670"/>
    </source>
</evidence>
<dbReference type="Pfam" id="PF21337">
    <property type="entry name" value="Peptidase_M17_N_1"/>
    <property type="match status" value="1"/>
</dbReference>
<comment type="caution">
    <text evidence="7">The sequence shown here is derived from an EMBL/GenBank/DDBJ whole genome shotgun (WGS) entry which is preliminary data.</text>
</comment>
<dbReference type="GO" id="GO:0030145">
    <property type="term" value="F:manganese ion binding"/>
    <property type="evidence" value="ECO:0007669"/>
    <property type="project" value="InterPro"/>
</dbReference>
<dbReference type="InterPro" id="IPR048816">
    <property type="entry name" value="Peptidase_M17_N_1"/>
</dbReference>
<protein>
    <submittedName>
        <fullName evidence="7">Leucyl aminopeptidase</fullName>
    </submittedName>
</protein>
<keyword evidence="8" id="KW-1185">Reference proteome</keyword>
<dbReference type="PROSITE" id="PS00631">
    <property type="entry name" value="CYTOSOL_AP"/>
    <property type="match status" value="1"/>
</dbReference>
<proteinExistence type="inferred from homology"/>
<dbReference type="InterPro" id="IPR043472">
    <property type="entry name" value="Macro_dom-like"/>
</dbReference>
<dbReference type="RefSeq" id="WP_123689177.1">
    <property type="nucleotide sequence ID" value="NZ_AP019700.1"/>
</dbReference>
<evidence type="ECO:0000313" key="7">
    <source>
        <dbReference type="EMBL" id="ROP99832.1"/>
    </source>
</evidence>
<dbReference type="EMBL" id="RJKX01000013">
    <property type="protein sequence ID" value="ROP99832.1"/>
    <property type="molecule type" value="Genomic_DNA"/>
</dbReference>
<dbReference type="PRINTS" id="PR00481">
    <property type="entry name" value="LAMNOPPTDASE"/>
</dbReference>
<dbReference type="SUPFAM" id="SSF53187">
    <property type="entry name" value="Zn-dependent exopeptidases"/>
    <property type="match status" value="1"/>
</dbReference>
<name>A0A3N1M7X2_9PROT</name>
<evidence type="ECO:0000256" key="5">
    <source>
        <dbReference type="ARBA" id="ARBA00023211"/>
    </source>
</evidence>
<dbReference type="GO" id="GO:0005737">
    <property type="term" value="C:cytoplasm"/>
    <property type="evidence" value="ECO:0007669"/>
    <property type="project" value="InterPro"/>
</dbReference>
<evidence type="ECO:0000256" key="2">
    <source>
        <dbReference type="ARBA" id="ARBA00022438"/>
    </source>
</evidence>
<comment type="similarity">
    <text evidence="1">Belongs to the peptidase M17 family.</text>
</comment>
<gene>
    <name evidence="7" type="ORF">EDC65_1621</name>
</gene>
<organism evidence="7 8">
    <name type="scientific">Stella humosa</name>
    <dbReference type="NCBI Taxonomy" id="94"/>
    <lineage>
        <taxon>Bacteria</taxon>
        <taxon>Pseudomonadati</taxon>
        <taxon>Pseudomonadota</taxon>
        <taxon>Alphaproteobacteria</taxon>
        <taxon>Rhodospirillales</taxon>
        <taxon>Stellaceae</taxon>
        <taxon>Stella</taxon>
    </lineage>
</organism>
<dbReference type="Gene3D" id="3.40.630.10">
    <property type="entry name" value="Zn peptidases"/>
    <property type="match status" value="1"/>
</dbReference>
<feature type="domain" description="Cytosol aminopeptidase" evidence="6">
    <location>
        <begin position="306"/>
        <end position="313"/>
    </location>
</feature>
<keyword evidence="5" id="KW-0464">Manganese</keyword>
<dbReference type="GO" id="GO:0006508">
    <property type="term" value="P:proteolysis"/>
    <property type="evidence" value="ECO:0007669"/>
    <property type="project" value="UniProtKB-KW"/>
</dbReference>
<evidence type="ECO:0000313" key="8">
    <source>
        <dbReference type="Proteomes" id="UP000278222"/>
    </source>
</evidence>
<dbReference type="GO" id="GO:0070006">
    <property type="term" value="F:metalloaminopeptidase activity"/>
    <property type="evidence" value="ECO:0007669"/>
    <property type="project" value="InterPro"/>
</dbReference>
<dbReference type="AlphaFoldDB" id="A0A3N1M7X2"/>
<dbReference type="CDD" id="cd00433">
    <property type="entry name" value="Peptidase_M17"/>
    <property type="match status" value="1"/>
</dbReference>
<dbReference type="PANTHER" id="PTHR11963">
    <property type="entry name" value="LEUCINE AMINOPEPTIDASE-RELATED"/>
    <property type="match status" value="1"/>
</dbReference>
<keyword evidence="4" id="KW-0378">Hydrolase</keyword>
<sequence>MSTHSLIDGAAAPIRLVPVAESDLAAWLEAAPASLRQWATANALKGEAGRHLAIPGADGAIDRIVVVYDPAQALWALGSLPLTLPEGDYSLEGALAPALATDMAAGWALGAYAFTRYRKARRQPARLVWPAAADRGEATRIADAIWLVRDLVNTPAEDLGPGELADAAVSLAKRHGAEVRVLRGDELLAQNYPMVHAVGRGSVRPPCLVDITWGDPSAPKVTLVGKGVCFDSGGYDLKPAAGMKLMKKDMGGGANVLGLASLLMAGKRKIRLRVLLPTVENLVSGNAFKPMDIIPTRKGLTIEIGNTDAEGRLILCDPLAEGDSEKPAILIDMATLTGAARVAVGPDLPAMFCNDDKLAADIQAASTAVNDPVWRMPLWKPYRKWLDSKIADMNNVSESPFAGSITAALYLQEFVSPTTPWVHFDMYAWNASARPGRPEGGEAQAIRALDRMIGERFG</sequence>
<evidence type="ECO:0000259" key="6">
    <source>
        <dbReference type="PROSITE" id="PS00631"/>
    </source>
</evidence>
<dbReference type="OrthoDB" id="9809354at2"/>
<keyword evidence="2 7" id="KW-0031">Aminopeptidase</keyword>
<evidence type="ECO:0000256" key="4">
    <source>
        <dbReference type="ARBA" id="ARBA00022801"/>
    </source>
</evidence>
<keyword evidence="3" id="KW-0645">Protease</keyword>
<dbReference type="InterPro" id="IPR011356">
    <property type="entry name" value="Leucine_aapep/pepB"/>
</dbReference>
<dbReference type="PANTHER" id="PTHR11963:SF20">
    <property type="entry name" value="PEPTIDASE B"/>
    <property type="match status" value="1"/>
</dbReference>